<sequence>MRLAAAPELVAELRRELQPGRSPADHHDAVQANLVLARYHALSRPLSARPGPAAPPSSPCRLWHRFQNNSNRVPRFIAQAGAPGWRSGWARAKASSARQVSAIRRTVG</sequence>
<dbReference type="EMBL" id="BSPK01000026">
    <property type="protein sequence ID" value="GLS63727.1"/>
    <property type="molecule type" value="Genomic_DNA"/>
</dbReference>
<reference evidence="4" key="2">
    <citation type="journal article" date="2019" name="Int. J. Syst. Evol. Microbiol.">
        <title>The Global Catalogue of Microorganisms (GCM) 10K type strain sequencing project: providing services to taxonomists for standard genome sequencing and annotation.</title>
        <authorList>
            <consortium name="The Broad Institute Genomics Platform"/>
            <consortium name="The Broad Institute Genome Sequencing Center for Infectious Disease"/>
            <person name="Wu L."/>
            <person name="Ma J."/>
        </authorList>
    </citation>
    <scope>NUCLEOTIDE SEQUENCE [LARGE SCALE GENOMIC DNA]</scope>
    <source>
        <strain evidence="4">NBRC 107715</strain>
    </source>
</reference>
<protein>
    <submittedName>
        <fullName evidence="1">Uncharacterized protein</fullName>
    </submittedName>
</protein>
<gene>
    <name evidence="2" type="ORF">GCM10007888_21080</name>
    <name evidence="1" type="ORF">MOX02_30270</name>
</gene>
<evidence type="ECO:0000313" key="3">
    <source>
        <dbReference type="Proteomes" id="UP000321960"/>
    </source>
</evidence>
<proteinExistence type="predicted"/>
<dbReference type="Proteomes" id="UP000321960">
    <property type="component" value="Unassembled WGS sequence"/>
</dbReference>
<reference evidence="1 3" key="3">
    <citation type="submission" date="2019-07" db="EMBL/GenBank/DDBJ databases">
        <title>Whole genome shotgun sequence of Methylobacterium oxalidis NBRC 107715.</title>
        <authorList>
            <person name="Hosoyama A."/>
            <person name="Uohara A."/>
            <person name="Ohji S."/>
            <person name="Ichikawa N."/>
        </authorList>
    </citation>
    <scope>NUCLEOTIDE SEQUENCE [LARGE SCALE GENOMIC DNA]</scope>
    <source>
        <strain evidence="1 3">NBRC 107715</strain>
    </source>
</reference>
<name>A0A512J539_9HYPH</name>
<evidence type="ECO:0000313" key="4">
    <source>
        <dbReference type="Proteomes" id="UP001156856"/>
    </source>
</evidence>
<dbReference type="AlphaFoldDB" id="A0A512J539"/>
<dbReference type="Proteomes" id="UP001156856">
    <property type="component" value="Unassembled WGS sequence"/>
</dbReference>
<evidence type="ECO:0000313" key="2">
    <source>
        <dbReference type="EMBL" id="GLS63727.1"/>
    </source>
</evidence>
<organism evidence="1 3">
    <name type="scientific">Methylobacterium oxalidis</name>
    <dbReference type="NCBI Taxonomy" id="944322"/>
    <lineage>
        <taxon>Bacteria</taxon>
        <taxon>Pseudomonadati</taxon>
        <taxon>Pseudomonadota</taxon>
        <taxon>Alphaproteobacteria</taxon>
        <taxon>Hyphomicrobiales</taxon>
        <taxon>Methylobacteriaceae</taxon>
        <taxon>Methylobacterium</taxon>
    </lineage>
</organism>
<comment type="caution">
    <text evidence="1">The sequence shown here is derived from an EMBL/GenBank/DDBJ whole genome shotgun (WGS) entry which is preliminary data.</text>
</comment>
<accession>A0A512J539</accession>
<reference evidence="2" key="4">
    <citation type="submission" date="2023-01" db="EMBL/GenBank/DDBJ databases">
        <title>Draft genome sequence of Methylobacterium oxalidis strain NBRC 107715.</title>
        <authorList>
            <person name="Sun Q."/>
            <person name="Mori K."/>
        </authorList>
    </citation>
    <scope>NUCLEOTIDE SEQUENCE</scope>
    <source>
        <strain evidence="2">NBRC 107715</strain>
    </source>
</reference>
<evidence type="ECO:0000313" key="1">
    <source>
        <dbReference type="EMBL" id="GEP04989.1"/>
    </source>
</evidence>
<reference evidence="2" key="1">
    <citation type="journal article" date="2014" name="Int. J. Syst. Evol. Microbiol.">
        <title>Complete genome of a new Firmicutes species belonging to the dominant human colonic microbiota ('Ruminococcus bicirculans') reveals two chromosomes and a selective capacity to utilize plant glucans.</title>
        <authorList>
            <consortium name="NISC Comparative Sequencing Program"/>
            <person name="Wegmann U."/>
            <person name="Louis P."/>
            <person name="Goesmann A."/>
            <person name="Henrissat B."/>
            <person name="Duncan S.H."/>
            <person name="Flint H.J."/>
        </authorList>
    </citation>
    <scope>NUCLEOTIDE SEQUENCE</scope>
    <source>
        <strain evidence="2">NBRC 107715</strain>
    </source>
</reference>
<keyword evidence="4" id="KW-1185">Reference proteome</keyword>
<dbReference type="EMBL" id="BJZU01000059">
    <property type="protein sequence ID" value="GEP04989.1"/>
    <property type="molecule type" value="Genomic_DNA"/>
</dbReference>